<dbReference type="Pfam" id="PF26325">
    <property type="entry name" value="YhjD"/>
    <property type="match status" value="1"/>
</dbReference>
<reference evidence="1" key="1">
    <citation type="submission" date="2021-12" db="EMBL/GenBank/DDBJ databases">
        <authorList>
            <person name="Criscuolo A."/>
        </authorList>
    </citation>
    <scope>NUCLEOTIDE SEQUENCE</scope>
    <source>
        <strain evidence="1">CIP111894</strain>
    </source>
</reference>
<dbReference type="InterPro" id="IPR058600">
    <property type="entry name" value="YhjD-like"/>
</dbReference>
<evidence type="ECO:0000313" key="1">
    <source>
        <dbReference type="EMBL" id="CAH1055965.1"/>
    </source>
</evidence>
<proteinExistence type="predicted"/>
<comment type="caution">
    <text evidence="1">The sequence shown here is derived from an EMBL/GenBank/DDBJ whole genome shotgun (WGS) entry which is preliminary data.</text>
</comment>
<accession>A0ABN8FJN4</accession>
<protein>
    <submittedName>
        <fullName evidence="1">Uncharacterized protein</fullName>
    </submittedName>
</protein>
<dbReference type="EMBL" id="CAKMAB010000009">
    <property type="protein sequence ID" value="CAH1055965.1"/>
    <property type="molecule type" value="Genomic_DNA"/>
</dbReference>
<keyword evidence="2" id="KW-1185">Reference proteome</keyword>
<name>A0ABN8FJN4_9BACL</name>
<evidence type="ECO:0000313" key="2">
    <source>
        <dbReference type="Proteomes" id="UP000838749"/>
    </source>
</evidence>
<gene>
    <name evidence="1" type="ORF">PAECIP111894_02118</name>
</gene>
<dbReference type="Proteomes" id="UP000838749">
    <property type="component" value="Unassembled WGS sequence"/>
</dbReference>
<organism evidence="1 2">
    <name type="scientific">Paenibacillus pseudetheri</name>
    <dbReference type="NCBI Taxonomy" id="2897682"/>
    <lineage>
        <taxon>Bacteria</taxon>
        <taxon>Bacillati</taxon>
        <taxon>Bacillota</taxon>
        <taxon>Bacilli</taxon>
        <taxon>Bacillales</taxon>
        <taxon>Paenibacillaceae</taxon>
        <taxon>Paenibacillus</taxon>
    </lineage>
</organism>
<sequence>MLADEQDEFITYYKILCWGYQERFGLTRDVMRIEISLRLTKYTNELGGILKGHLMG</sequence>